<feature type="compositionally biased region" description="Polar residues" evidence="1">
    <location>
        <begin position="315"/>
        <end position="336"/>
    </location>
</feature>
<evidence type="ECO:0008006" key="5">
    <source>
        <dbReference type="Google" id="ProtNLM"/>
    </source>
</evidence>
<dbReference type="Proteomes" id="UP000567179">
    <property type="component" value="Unassembled WGS sequence"/>
</dbReference>
<evidence type="ECO:0000256" key="1">
    <source>
        <dbReference type="SAM" id="MobiDB-lite"/>
    </source>
</evidence>
<dbReference type="AlphaFoldDB" id="A0A8H5BUL5"/>
<proteinExistence type="predicted"/>
<evidence type="ECO:0000256" key="2">
    <source>
        <dbReference type="SAM" id="Phobius"/>
    </source>
</evidence>
<comment type="caution">
    <text evidence="3">The sequence shown here is derived from an EMBL/GenBank/DDBJ whole genome shotgun (WGS) entry which is preliminary data.</text>
</comment>
<protein>
    <recommendedName>
        <fullName evidence="5">Extracellular serine-rich protein</fullName>
    </recommendedName>
</protein>
<dbReference type="SUPFAM" id="SSF49503">
    <property type="entry name" value="Cupredoxins"/>
    <property type="match status" value="1"/>
</dbReference>
<dbReference type="OrthoDB" id="1921208at2759"/>
<dbReference type="EMBL" id="JAACJJ010000002">
    <property type="protein sequence ID" value="KAF5329544.1"/>
    <property type="molecule type" value="Genomic_DNA"/>
</dbReference>
<keyword evidence="4" id="KW-1185">Reference proteome</keyword>
<dbReference type="PANTHER" id="PTHR34883">
    <property type="entry name" value="SERINE-RICH PROTEIN, PUTATIVE-RELATED-RELATED"/>
    <property type="match status" value="1"/>
</dbReference>
<dbReference type="InterPro" id="IPR008972">
    <property type="entry name" value="Cupredoxin"/>
</dbReference>
<feature type="compositionally biased region" description="Low complexity" evidence="1">
    <location>
        <begin position="225"/>
        <end position="238"/>
    </location>
</feature>
<dbReference type="InterPro" id="IPR052953">
    <property type="entry name" value="Ser-rich/MCO-related"/>
</dbReference>
<gene>
    <name evidence="3" type="ORF">D9619_009365</name>
</gene>
<dbReference type="PANTHER" id="PTHR34883:SF15">
    <property type="entry name" value="EXTRACELLULAR SERINE-RICH PROTEIN"/>
    <property type="match status" value="1"/>
</dbReference>
<dbReference type="CDD" id="cd00920">
    <property type="entry name" value="Cupredoxin"/>
    <property type="match status" value="1"/>
</dbReference>
<keyword evidence="2" id="KW-0472">Membrane</keyword>
<name>A0A8H5BUL5_9AGAR</name>
<organism evidence="3 4">
    <name type="scientific">Psilocybe cf. subviscida</name>
    <dbReference type="NCBI Taxonomy" id="2480587"/>
    <lineage>
        <taxon>Eukaryota</taxon>
        <taxon>Fungi</taxon>
        <taxon>Dikarya</taxon>
        <taxon>Basidiomycota</taxon>
        <taxon>Agaricomycotina</taxon>
        <taxon>Agaricomycetes</taxon>
        <taxon>Agaricomycetidae</taxon>
        <taxon>Agaricales</taxon>
        <taxon>Agaricineae</taxon>
        <taxon>Strophariaceae</taxon>
        <taxon>Psilocybe</taxon>
    </lineage>
</organism>
<sequence>MGLVFDLGLGSVFPPVSRCSHPQLRTRTIHAASPMKYWTSASLSSALFVASLVHAQTTHTVTVGKLGSFYDPPTLSAGLNDTIIFTFLGPVHTVTQTSFNTPCVQLPGGFNSGAAGVGVTPPLNVPPTWTLKITNDSEPIWFFCEISTPTSHCAAGMVGAINPPSQQAFDQFVAAAKAVSGTPSPVVTVDLTGSGAIATASPSAPANSSVIGSITTSLPVSSLSSSIAPTSISTTSTVPTPPPVAGHGTKTHLGAIIGGVIGGLIGGLLIIGALIWCLRHRKSKARRDSTDDSRFFRYHVPVRTPSDAFRAAKANENSQFSGGTPPQTNENLVTRDSSPDLARPLSPLRRGQFAAPTPINLAIPTTPAVNPPTTATDSTAVNAGAAPGVPVSNIDMHSFANEVAQVIMRSTSGNTLNAQRRANEDNGAYPRPQSMRIANPSAGGPPTTNLLDPPAYRRQAGGGNSPALEKARLPRD</sequence>
<feature type="region of interest" description="Disordered" evidence="1">
    <location>
        <begin position="359"/>
        <end position="381"/>
    </location>
</feature>
<reference evidence="3 4" key="1">
    <citation type="journal article" date="2020" name="ISME J.">
        <title>Uncovering the hidden diversity of litter-decomposition mechanisms in mushroom-forming fungi.</title>
        <authorList>
            <person name="Floudas D."/>
            <person name="Bentzer J."/>
            <person name="Ahren D."/>
            <person name="Johansson T."/>
            <person name="Persson P."/>
            <person name="Tunlid A."/>
        </authorList>
    </citation>
    <scope>NUCLEOTIDE SEQUENCE [LARGE SCALE GENOMIC DNA]</scope>
    <source>
        <strain evidence="3 4">CBS 101986</strain>
    </source>
</reference>
<dbReference type="Gene3D" id="2.60.40.420">
    <property type="entry name" value="Cupredoxins - blue copper proteins"/>
    <property type="match status" value="1"/>
</dbReference>
<keyword evidence="2" id="KW-0812">Transmembrane</keyword>
<feature type="compositionally biased region" description="Low complexity" evidence="1">
    <location>
        <begin position="362"/>
        <end position="381"/>
    </location>
</feature>
<feature type="region of interest" description="Disordered" evidence="1">
    <location>
        <begin position="315"/>
        <end position="346"/>
    </location>
</feature>
<accession>A0A8H5BUL5</accession>
<evidence type="ECO:0000313" key="4">
    <source>
        <dbReference type="Proteomes" id="UP000567179"/>
    </source>
</evidence>
<feature type="region of interest" description="Disordered" evidence="1">
    <location>
        <begin position="414"/>
        <end position="476"/>
    </location>
</feature>
<feature type="transmembrane region" description="Helical" evidence="2">
    <location>
        <begin position="253"/>
        <end position="278"/>
    </location>
</feature>
<feature type="region of interest" description="Disordered" evidence="1">
    <location>
        <begin position="225"/>
        <end position="246"/>
    </location>
</feature>
<evidence type="ECO:0000313" key="3">
    <source>
        <dbReference type="EMBL" id="KAF5329544.1"/>
    </source>
</evidence>
<keyword evidence="2" id="KW-1133">Transmembrane helix</keyword>